<evidence type="ECO:0000313" key="2">
    <source>
        <dbReference type="EMBL" id="CAB4195260.1"/>
    </source>
</evidence>
<dbReference type="EMBL" id="LR797352">
    <property type="protein sequence ID" value="CAB4204902.1"/>
    <property type="molecule type" value="Genomic_DNA"/>
</dbReference>
<accession>A0A6J5S7R9</accession>
<dbReference type="SUPFAM" id="SSF52540">
    <property type="entry name" value="P-loop containing nucleoside triphosphate hydrolases"/>
    <property type="match status" value="1"/>
</dbReference>
<evidence type="ECO:0000313" key="3">
    <source>
        <dbReference type="EMBL" id="CAB4204902.1"/>
    </source>
</evidence>
<protein>
    <submittedName>
        <fullName evidence="3">AAA domain containing protein</fullName>
    </submittedName>
</protein>
<reference evidence="3" key="1">
    <citation type="submission" date="2020-05" db="EMBL/GenBank/DDBJ databases">
        <authorList>
            <person name="Chiriac C."/>
            <person name="Salcher M."/>
            <person name="Ghai R."/>
            <person name="Kavagutti S V."/>
        </authorList>
    </citation>
    <scope>NUCLEOTIDE SEQUENCE</scope>
</reference>
<dbReference type="InterPro" id="IPR027417">
    <property type="entry name" value="P-loop_NTPase"/>
</dbReference>
<name>A0A6J5S7R9_9CAUD</name>
<sequence length="364" mass="40040">MTNTTLNLGTEVSLAQAAKLIVACPDGRVMLEGEMGIGKTALRATIAEMVPNAICPPPIDAPNMNLGDDAMPVVDREQMVTRYAPNSRFRIQEAIREDRPLLIFIDELSKASAPVRNALHSLFENQARLGDLYLPKGSMVCATGNTSAEGLGDTLQAHTLNRMTRLQIRKPTAEEWLGWARGKIHPALCAWVDQNPECMASYKDEGQTDNPYINNPRKVMTGAFVTGRSLERASHILWGRDHSFADDSQLLIASLAGTVGESAARGIEAFIQYSDQLPSWEAIISDPKRTQVPVDPGACAVLVYGAPFKVTKDTMTPFMEYVQRLDPQWQAVFCISMAKDRVKQSIAFGCKAFANWVAQNEDIL</sequence>
<organism evidence="3">
    <name type="scientific">uncultured Caudovirales phage</name>
    <dbReference type="NCBI Taxonomy" id="2100421"/>
    <lineage>
        <taxon>Viruses</taxon>
        <taxon>Duplodnaviria</taxon>
        <taxon>Heunggongvirae</taxon>
        <taxon>Uroviricota</taxon>
        <taxon>Caudoviricetes</taxon>
        <taxon>Peduoviridae</taxon>
        <taxon>Maltschvirus</taxon>
        <taxon>Maltschvirus maltsch</taxon>
    </lineage>
</organism>
<evidence type="ECO:0000313" key="1">
    <source>
        <dbReference type="EMBL" id="CAB4189536.1"/>
    </source>
</evidence>
<gene>
    <name evidence="1" type="ORF">UFOVP1195_3</name>
    <name evidence="2" type="ORF">UFOVP1288_3</name>
    <name evidence="3" type="ORF">UFOVP1409_3</name>
</gene>
<dbReference type="EMBL" id="LR797149">
    <property type="protein sequence ID" value="CAB4189536.1"/>
    <property type="molecule type" value="Genomic_DNA"/>
</dbReference>
<dbReference type="EMBL" id="LR797238">
    <property type="protein sequence ID" value="CAB4195260.1"/>
    <property type="molecule type" value="Genomic_DNA"/>
</dbReference>
<proteinExistence type="predicted"/>
<dbReference type="Gene3D" id="3.40.50.300">
    <property type="entry name" value="P-loop containing nucleotide triphosphate hydrolases"/>
    <property type="match status" value="1"/>
</dbReference>